<feature type="compositionally biased region" description="Basic and acidic residues" evidence="10">
    <location>
        <begin position="134"/>
        <end position="151"/>
    </location>
</feature>
<keyword evidence="8" id="KW-0442">Lipid degradation</keyword>
<dbReference type="SUPFAM" id="SSF53474">
    <property type="entry name" value="alpha/beta-Hydrolases"/>
    <property type="match status" value="1"/>
</dbReference>
<feature type="compositionally biased region" description="Polar residues" evidence="10">
    <location>
        <begin position="86"/>
        <end position="128"/>
    </location>
</feature>
<dbReference type="GO" id="GO:0004806">
    <property type="term" value="F:triacylglycerol lipase activity"/>
    <property type="evidence" value="ECO:0007669"/>
    <property type="project" value="UniProtKB-EC"/>
</dbReference>
<evidence type="ECO:0000256" key="4">
    <source>
        <dbReference type="ARBA" id="ARBA00013279"/>
    </source>
</evidence>
<dbReference type="Gene3D" id="3.40.50.1820">
    <property type="entry name" value="alpha/beta hydrolase"/>
    <property type="match status" value="1"/>
</dbReference>
<feature type="compositionally biased region" description="Basic and acidic residues" evidence="10">
    <location>
        <begin position="186"/>
        <end position="217"/>
    </location>
</feature>
<accession>A0A317YS62</accession>
<evidence type="ECO:0000256" key="9">
    <source>
        <dbReference type="ARBA" id="ARBA00023098"/>
    </source>
</evidence>
<protein>
    <recommendedName>
        <fullName evidence="4">triacylglycerol lipase</fullName>
        <ecNumber evidence="4">3.1.1.3</ecNumber>
    </recommendedName>
</protein>
<dbReference type="NCBIfam" id="TIGR01168">
    <property type="entry name" value="YSIRK_signal"/>
    <property type="match status" value="1"/>
</dbReference>
<dbReference type="Pfam" id="PF24708">
    <property type="entry name" value="Lip_C"/>
    <property type="match status" value="1"/>
</dbReference>
<feature type="compositionally biased region" description="Basic and acidic residues" evidence="10">
    <location>
        <begin position="231"/>
        <end position="256"/>
    </location>
</feature>
<dbReference type="GO" id="GO:0005576">
    <property type="term" value="C:extracellular region"/>
    <property type="evidence" value="ECO:0007669"/>
    <property type="project" value="UniProtKB-SubCell"/>
</dbReference>
<keyword evidence="11" id="KW-1133">Transmembrane helix</keyword>
<organism evidence="14 15">
    <name type="scientific">Staphylococcus pseudintermedius</name>
    <dbReference type="NCBI Taxonomy" id="283734"/>
    <lineage>
        <taxon>Bacteria</taxon>
        <taxon>Bacillati</taxon>
        <taxon>Bacillota</taxon>
        <taxon>Bacilli</taxon>
        <taxon>Bacillales</taxon>
        <taxon>Staphylococcaceae</taxon>
        <taxon>Staphylococcus</taxon>
        <taxon>Staphylococcus intermedius group</taxon>
    </lineage>
</organism>
<dbReference type="PANTHER" id="PTHR34043">
    <property type="entry name" value="ALPHA/BETA-HYDROLASES SUPERFAMILY PROTEIN"/>
    <property type="match status" value="1"/>
</dbReference>
<evidence type="ECO:0000313" key="14">
    <source>
        <dbReference type="EMBL" id="PWZ76078.1"/>
    </source>
</evidence>
<evidence type="ECO:0000313" key="15">
    <source>
        <dbReference type="Proteomes" id="UP000246800"/>
    </source>
</evidence>
<evidence type="ECO:0000256" key="2">
    <source>
        <dbReference type="ARBA" id="ARBA00004613"/>
    </source>
</evidence>
<feature type="compositionally biased region" description="Low complexity" evidence="10">
    <location>
        <begin position="284"/>
        <end position="294"/>
    </location>
</feature>
<dbReference type="AlphaFoldDB" id="A0A317YS62"/>
<sequence>MNQYNQKSIYRIRKYTVGVFSVLATMTFLIGGHDAMASEQHTTQASSELARTEVTVSNQSLSEDTHTQSLPQKEGQHSHSGDSKNPKTSLFANASSQEQLPTTPEQGVSSDNPNTSYPTHINENTNVPSLVDIQQEKGEKSSDVPNSEKVKTQSGSQIEESPHSNNRKAGRIAENQDLTSQQSDVALKDQSDVEVSKRVNHRSSEAMRARNVEKAQTDEIDQMTSQNLKPVVKDKTDQGKEQAIAEHKDQTKKGASEEGMTQKETTQEQQSQTRVANSKEVLEKSSTQAQQKQSTNKYPIVLVHGFLGLVGENAPALYPNYWGGNKFKVIEALRKKGYDIHQASVGAFSSNYARAVDLYYFIKGGRVDYGAAHAAQYGHERFGKIYKGIMPDWRPGKKVHLIGHSMGGQTVRLMEELLRNGSKDEIAYHQKHGGTISPLFKGGLTDMVSSITTLGTPHNGSQAADQVANKEFVRHIMYALSRVAGSEYSDFDLGLRHWGFKQRPGESYFDYMKRVSESPIWQTKDNAAYDLTLEGSAILNQKTSLNPNITYTTYTAEASHKGASGKEVPNVGVFPLMDLTSRIIGSDARLEWRKNDGVVAVISSLFPLNQPFVKVSSDALATRRGIWQVRPVLKNWDHVDFIGIDIFDLKRTGGELAKFYMSIMDNLLHIEALDMAAHIKKSAS</sequence>
<evidence type="ECO:0000259" key="13">
    <source>
        <dbReference type="Pfam" id="PF24708"/>
    </source>
</evidence>
<dbReference type="NCBIfam" id="NF047351">
    <property type="entry name" value="lipase_YSIRK_Sa"/>
    <property type="match status" value="1"/>
</dbReference>
<dbReference type="InterPro" id="IPR005877">
    <property type="entry name" value="YSIRK_signal_dom"/>
</dbReference>
<feature type="domain" description="Lipase-like C-terminal" evidence="13">
    <location>
        <begin position="296"/>
        <end position="673"/>
    </location>
</feature>
<feature type="domain" description="YSIRK Gram-positive signal peptide" evidence="12">
    <location>
        <begin position="5"/>
        <end position="23"/>
    </location>
</feature>
<proteinExistence type="inferred from homology"/>
<reference evidence="14 15" key="1">
    <citation type="journal article" date="2018" name="Vet. Microbiol.">
        <title>Clonal diversity and geographic distribution of methicillin-resistant Staphylococcus pseudintermedius from Australian animals: Discovery of novel sequence types.</title>
        <authorList>
            <person name="Worthing K.A."/>
            <person name="Abraham S."/>
            <person name="Coombs G.W."/>
            <person name="Pang S."/>
            <person name="Saputra S."/>
            <person name="Jordan D."/>
            <person name="Trott D.J."/>
            <person name="Norris J.M."/>
        </authorList>
    </citation>
    <scope>NUCLEOTIDE SEQUENCE [LARGE SCALE GENOMIC DNA]</scope>
    <source>
        <strain evidence="14 15">ST525 1</strain>
    </source>
</reference>
<evidence type="ECO:0000256" key="6">
    <source>
        <dbReference type="ARBA" id="ARBA00022729"/>
    </source>
</evidence>
<gene>
    <name evidence="14" type="ORF">DD902_03930</name>
</gene>
<comment type="catalytic activity">
    <reaction evidence="1">
        <text>a triacylglycerol + H2O = a diacylglycerol + a fatty acid + H(+)</text>
        <dbReference type="Rhea" id="RHEA:12044"/>
        <dbReference type="ChEBI" id="CHEBI:15377"/>
        <dbReference type="ChEBI" id="CHEBI:15378"/>
        <dbReference type="ChEBI" id="CHEBI:17855"/>
        <dbReference type="ChEBI" id="CHEBI:18035"/>
        <dbReference type="ChEBI" id="CHEBI:28868"/>
        <dbReference type="EC" id="3.1.1.3"/>
    </reaction>
</comment>
<feature type="compositionally biased region" description="Basic and acidic residues" evidence="10">
    <location>
        <begin position="74"/>
        <end position="85"/>
    </location>
</feature>
<dbReference type="RefSeq" id="WP_110160372.1">
    <property type="nucleotide sequence ID" value="NZ_CP039743.1"/>
</dbReference>
<feature type="compositionally biased region" description="Polar residues" evidence="10">
    <location>
        <begin position="39"/>
        <end position="71"/>
    </location>
</feature>
<keyword evidence="11" id="KW-0472">Membrane</keyword>
<dbReference type="Pfam" id="PF04650">
    <property type="entry name" value="YSIRK_signal"/>
    <property type="match status" value="1"/>
</dbReference>
<dbReference type="InterPro" id="IPR029058">
    <property type="entry name" value="AB_hydrolase_fold"/>
</dbReference>
<comment type="similarity">
    <text evidence="3">Belongs to the AB hydrolase superfamily. Lipase family.</text>
</comment>
<evidence type="ECO:0000256" key="1">
    <source>
        <dbReference type="ARBA" id="ARBA00001024"/>
    </source>
</evidence>
<dbReference type="GO" id="GO:0016042">
    <property type="term" value="P:lipid catabolic process"/>
    <property type="evidence" value="ECO:0007669"/>
    <property type="project" value="UniProtKB-KW"/>
</dbReference>
<name>A0A317YS62_STAPS</name>
<evidence type="ECO:0000259" key="12">
    <source>
        <dbReference type="Pfam" id="PF04650"/>
    </source>
</evidence>
<evidence type="ECO:0000256" key="3">
    <source>
        <dbReference type="ARBA" id="ARBA00010701"/>
    </source>
</evidence>
<evidence type="ECO:0000256" key="5">
    <source>
        <dbReference type="ARBA" id="ARBA00022525"/>
    </source>
</evidence>
<dbReference type="PANTHER" id="PTHR34043:SF3">
    <property type="entry name" value="ALPHA_BETA-HYDROLASES SUPERFAMILY PROTEIN"/>
    <property type="match status" value="1"/>
</dbReference>
<keyword evidence="5" id="KW-0964">Secreted</keyword>
<keyword evidence="11" id="KW-0812">Transmembrane</keyword>
<feature type="region of interest" description="Disordered" evidence="10">
    <location>
        <begin position="39"/>
        <end position="294"/>
    </location>
</feature>
<evidence type="ECO:0000256" key="8">
    <source>
        <dbReference type="ARBA" id="ARBA00022963"/>
    </source>
</evidence>
<dbReference type="InterPro" id="IPR056304">
    <property type="entry name" value="Lip-like_C"/>
</dbReference>
<comment type="subcellular location">
    <subcellularLocation>
        <location evidence="2">Secreted</location>
    </subcellularLocation>
</comment>
<evidence type="ECO:0000256" key="10">
    <source>
        <dbReference type="SAM" id="MobiDB-lite"/>
    </source>
</evidence>
<evidence type="ECO:0000256" key="7">
    <source>
        <dbReference type="ARBA" id="ARBA00022801"/>
    </source>
</evidence>
<feature type="transmembrane region" description="Helical" evidence="11">
    <location>
        <begin position="12"/>
        <end position="31"/>
    </location>
</feature>
<keyword evidence="6" id="KW-0732">Signal</keyword>
<dbReference type="EMBL" id="QEIT01000019">
    <property type="protein sequence ID" value="PWZ76078.1"/>
    <property type="molecule type" value="Genomic_DNA"/>
</dbReference>
<keyword evidence="7" id="KW-0378">Hydrolase</keyword>
<dbReference type="EC" id="3.1.1.3" evidence="4"/>
<evidence type="ECO:0000256" key="11">
    <source>
        <dbReference type="SAM" id="Phobius"/>
    </source>
</evidence>
<comment type="caution">
    <text evidence="14">The sequence shown here is derived from an EMBL/GenBank/DDBJ whole genome shotgun (WGS) entry which is preliminary data.</text>
</comment>
<feature type="compositionally biased region" description="Low complexity" evidence="10">
    <location>
        <begin position="257"/>
        <end position="273"/>
    </location>
</feature>
<dbReference type="Proteomes" id="UP000246800">
    <property type="component" value="Unassembled WGS sequence"/>
</dbReference>
<keyword evidence="9" id="KW-0443">Lipid metabolism</keyword>